<dbReference type="OrthoDB" id="2680455at2"/>
<name>A0A167HA04_9BURK</name>
<evidence type="ECO:0000313" key="3">
    <source>
        <dbReference type="EMBL" id="AOW12699.1"/>
    </source>
</evidence>
<organism evidence="3 6">
    <name type="scientific">Hydrogenophaga crassostreae</name>
    <dbReference type="NCBI Taxonomy" id="1763535"/>
    <lineage>
        <taxon>Bacteria</taxon>
        <taxon>Pseudomonadati</taxon>
        <taxon>Pseudomonadota</taxon>
        <taxon>Betaproteobacteria</taxon>
        <taxon>Burkholderiales</taxon>
        <taxon>Comamonadaceae</taxon>
        <taxon>Hydrogenophaga</taxon>
    </lineage>
</organism>
<evidence type="ECO:0000313" key="4">
    <source>
        <dbReference type="EMBL" id="OAD40571.1"/>
    </source>
</evidence>
<reference evidence="3 6" key="2">
    <citation type="submission" date="2016-10" db="EMBL/GenBank/DDBJ databases">
        <title>Hydorgenophaga sp. LPB0072 isolated from gastropod.</title>
        <authorList>
            <person name="Kim E."/>
            <person name="Yi H."/>
        </authorList>
    </citation>
    <scope>NUCLEOTIDE SEQUENCE [LARGE SCALE GENOMIC DNA]</scope>
    <source>
        <strain evidence="3 6">LPB0072</strain>
    </source>
</reference>
<dbReference type="Proteomes" id="UP000185657">
    <property type="component" value="Unassembled WGS sequence"/>
</dbReference>
<accession>A0A167HA04</accession>
<evidence type="ECO:0000313" key="6">
    <source>
        <dbReference type="Proteomes" id="UP000185680"/>
    </source>
</evidence>
<protein>
    <recommendedName>
        <fullName evidence="7">DUF4124 domain-containing protein</fullName>
    </recommendedName>
</protein>
<dbReference type="RefSeq" id="WP_066093400.1">
    <property type="nucleotide sequence ID" value="NZ_CP017476.1"/>
</dbReference>
<feature type="chain" id="PRO_5044549571" description="DUF4124 domain-containing protein" evidence="2">
    <location>
        <begin position="19"/>
        <end position="215"/>
    </location>
</feature>
<dbReference type="KEGG" id="hyl:LPB072_07435"/>
<keyword evidence="2" id="KW-0732">Signal</keyword>
<feature type="signal peptide" evidence="2">
    <location>
        <begin position="1"/>
        <end position="18"/>
    </location>
</feature>
<evidence type="ECO:0000313" key="5">
    <source>
        <dbReference type="Proteomes" id="UP000185657"/>
    </source>
</evidence>
<gene>
    <name evidence="3" type="ORF">LPB072_07435</name>
    <name evidence="4" type="ORF">LPB72_16915</name>
</gene>
<reference evidence="4 5" key="1">
    <citation type="submission" date="2016-02" db="EMBL/GenBank/DDBJ databases">
        <title>Draft genome sequence of Hydrogenophaga sp. LPB0072.</title>
        <authorList>
            <person name="Shin S.-K."/>
            <person name="Yi H."/>
        </authorList>
    </citation>
    <scope>NUCLEOTIDE SEQUENCE [LARGE SCALE GENOMIC DNA]</scope>
    <source>
        <strain evidence="4 5">LPB0072</strain>
    </source>
</reference>
<dbReference type="Proteomes" id="UP000185680">
    <property type="component" value="Chromosome"/>
</dbReference>
<keyword evidence="5" id="KW-1185">Reference proteome</keyword>
<dbReference type="EMBL" id="LVWD01000030">
    <property type="protein sequence ID" value="OAD40571.1"/>
    <property type="molecule type" value="Genomic_DNA"/>
</dbReference>
<evidence type="ECO:0000256" key="1">
    <source>
        <dbReference type="SAM" id="MobiDB-lite"/>
    </source>
</evidence>
<dbReference type="AlphaFoldDB" id="A0A167HA04"/>
<proteinExistence type="predicted"/>
<dbReference type="EMBL" id="CP017476">
    <property type="protein sequence ID" value="AOW12699.1"/>
    <property type="molecule type" value="Genomic_DNA"/>
</dbReference>
<evidence type="ECO:0008006" key="7">
    <source>
        <dbReference type="Google" id="ProtNLM"/>
    </source>
</evidence>
<sequence>MKPVFALAGCLIALPALAQIVRCDLPDGRVAYQASPCDTGKASPVRHADAPASDDGPAFPPLAGGKDPLIVGDAQFQARVREALALLKTRDARTYVVVTGYVGKIEQAAHSGMDATAEIPTFNMSDATAMYSVTWAAASIAHDAYHSKLYHDHKGAHPNSRVPDNIWTGNIAESKCIQFQIASMRRFNAPQNEIDNTAAQFQGYYANQPLSKRKH</sequence>
<evidence type="ECO:0000256" key="2">
    <source>
        <dbReference type="SAM" id="SignalP"/>
    </source>
</evidence>
<feature type="region of interest" description="Disordered" evidence="1">
    <location>
        <begin position="36"/>
        <end position="59"/>
    </location>
</feature>